<keyword evidence="2 12" id="KW-0813">Transport</keyword>
<proteinExistence type="inferred from homology"/>
<dbReference type="InterPro" id="IPR002146">
    <property type="entry name" value="ATP_synth_b/b'su_bac/chlpt"/>
</dbReference>
<dbReference type="RefSeq" id="WP_075429130.1">
    <property type="nucleotide sequence ID" value="NZ_FOQK01000007.1"/>
</dbReference>
<evidence type="ECO:0000256" key="6">
    <source>
        <dbReference type="ARBA" id="ARBA00022989"/>
    </source>
</evidence>
<name>A0A1I3DNG7_SELRU</name>
<dbReference type="InterPro" id="IPR005864">
    <property type="entry name" value="ATP_synth_F0_bsu_bac"/>
</dbReference>
<dbReference type="Proteomes" id="UP000183639">
    <property type="component" value="Unassembled WGS sequence"/>
</dbReference>
<keyword evidence="12" id="KW-1003">Cell membrane</keyword>
<dbReference type="InterPro" id="IPR050059">
    <property type="entry name" value="ATP_synthase_B_chain"/>
</dbReference>
<dbReference type="CDD" id="cd06503">
    <property type="entry name" value="ATP-synt_Fo_b"/>
    <property type="match status" value="1"/>
</dbReference>
<keyword evidence="5 12" id="KW-0375">Hydrogen ion transport</keyword>
<evidence type="ECO:0000313" key="14">
    <source>
        <dbReference type="EMBL" id="SFH88256.1"/>
    </source>
</evidence>
<evidence type="ECO:0000313" key="15">
    <source>
        <dbReference type="Proteomes" id="UP000183639"/>
    </source>
</evidence>
<evidence type="ECO:0000256" key="7">
    <source>
        <dbReference type="ARBA" id="ARBA00023065"/>
    </source>
</evidence>
<dbReference type="PANTHER" id="PTHR33445:SF2">
    <property type="entry name" value="ATP SYNTHASE SUBUNIT B', CHLOROPLASTIC"/>
    <property type="match status" value="1"/>
</dbReference>
<comment type="similarity">
    <text evidence="1 12 13">Belongs to the ATPase B chain family.</text>
</comment>
<dbReference type="EMBL" id="FOQK01000007">
    <property type="protein sequence ID" value="SFH88256.1"/>
    <property type="molecule type" value="Genomic_DNA"/>
</dbReference>
<evidence type="ECO:0000256" key="13">
    <source>
        <dbReference type="RuleBase" id="RU003848"/>
    </source>
</evidence>
<dbReference type="AlphaFoldDB" id="A0A1I3DNG7"/>
<dbReference type="GO" id="GO:0046933">
    <property type="term" value="F:proton-transporting ATP synthase activity, rotational mechanism"/>
    <property type="evidence" value="ECO:0007669"/>
    <property type="project" value="UniProtKB-UniRule"/>
</dbReference>
<comment type="function">
    <text evidence="12">Component of the F(0) channel, it forms part of the peripheral stalk, linking F(1) to F(0).</text>
</comment>
<protein>
    <recommendedName>
        <fullName evidence="12">ATP synthase subunit b</fullName>
    </recommendedName>
    <alternativeName>
        <fullName evidence="12">ATP synthase F(0) sector subunit b</fullName>
    </alternativeName>
    <alternativeName>
        <fullName evidence="12">ATPase subunit I</fullName>
    </alternativeName>
    <alternativeName>
        <fullName evidence="12">F-type ATPase subunit b</fullName>
        <shortName evidence="12">F-ATPase subunit b</shortName>
    </alternativeName>
</protein>
<evidence type="ECO:0000256" key="10">
    <source>
        <dbReference type="ARBA" id="ARBA00025198"/>
    </source>
</evidence>
<evidence type="ECO:0000256" key="3">
    <source>
        <dbReference type="ARBA" id="ARBA00022547"/>
    </source>
</evidence>
<evidence type="ECO:0000256" key="11">
    <source>
        <dbReference type="ARBA" id="ARBA00037847"/>
    </source>
</evidence>
<evidence type="ECO:0000256" key="2">
    <source>
        <dbReference type="ARBA" id="ARBA00022448"/>
    </source>
</evidence>
<dbReference type="SUPFAM" id="SSF81573">
    <property type="entry name" value="F1F0 ATP synthase subunit B, membrane domain"/>
    <property type="match status" value="1"/>
</dbReference>
<keyword evidence="8 12" id="KW-0472">Membrane</keyword>
<keyword evidence="4 12" id="KW-0812">Transmembrane</keyword>
<accession>A0A1I3DNG7</accession>
<keyword evidence="9 12" id="KW-0066">ATP synthesis</keyword>
<evidence type="ECO:0000256" key="5">
    <source>
        <dbReference type="ARBA" id="ARBA00022781"/>
    </source>
</evidence>
<gene>
    <name evidence="12" type="primary">atpF</name>
    <name evidence="14" type="ORF">SAMN04487861_10744</name>
</gene>
<dbReference type="InterPro" id="IPR028987">
    <property type="entry name" value="ATP_synth_B-like_membr_sf"/>
</dbReference>
<sequence length="167" mass="18670">MIELNMTFFAQILNFVILVVLLRAVAYKPVVNMLKAREDKIKESLDKADADAAEADQLLADYKKKLAAANIKAEEIIRNAEKRASEDREAARAETKREIEQMKKAAAAEIQRDRERAVAQLRAEVVALSMAAAGKIISKNIDKAENEQLITEFVDKLDKDKIGDLPC</sequence>
<comment type="function">
    <text evidence="10 12">F(1)F(0) ATP synthase produces ATP from ADP in the presence of a proton or sodium gradient. F-type ATPases consist of two structural domains, F(1) containing the extramembraneous catalytic core and F(0) containing the membrane proton channel, linked together by a central stalk and a peripheral stalk. During catalysis, ATP synthesis in the catalytic domain of F(1) is coupled via a rotary mechanism of the central stalk subunits to proton translocation.</text>
</comment>
<dbReference type="GO" id="GO:0012505">
    <property type="term" value="C:endomembrane system"/>
    <property type="evidence" value="ECO:0007669"/>
    <property type="project" value="UniProtKB-SubCell"/>
</dbReference>
<dbReference type="HAMAP" id="MF_01398">
    <property type="entry name" value="ATP_synth_b_bprime"/>
    <property type="match status" value="1"/>
</dbReference>
<dbReference type="GO" id="GO:0046961">
    <property type="term" value="F:proton-transporting ATPase activity, rotational mechanism"/>
    <property type="evidence" value="ECO:0007669"/>
    <property type="project" value="TreeGrafter"/>
</dbReference>
<organism evidence="14 15">
    <name type="scientific">Selenomonas ruminantium</name>
    <dbReference type="NCBI Taxonomy" id="971"/>
    <lineage>
        <taxon>Bacteria</taxon>
        <taxon>Bacillati</taxon>
        <taxon>Bacillota</taxon>
        <taxon>Negativicutes</taxon>
        <taxon>Selenomonadales</taxon>
        <taxon>Selenomonadaceae</taxon>
        <taxon>Selenomonas</taxon>
    </lineage>
</organism>
<dbReference type="PANTHER" id="PTHR33445">
    <property type="entry name" value="ATP SYNTHASE SUBUNIT B', CHLOROPLASTIC"/>
    <property type="match status" value="1"/>
</dbReference>
<feature type="transmembrane region" description="Helical" evidence="12">
    <location>
        <begin position="6"/>
        <end position="27"/>
    </location>
</feature>
<evidence type="ECO:0000256" key="1">
    <source>
        <dbReference type="ARBA" id="ARBA00005513"/>
    </source>
</evidence>
<evidence type="ECO:0000256" key="9">
    <source>
        <dbReference type="ARBA" id="ARBA00023310"/>
    </source>
</evidence>
<evidence type="ECO:0000256" key="12">
    <source>
        <dbReference type="HAMAP-Rule" id="MF_01398"/>
    </source>
</evidence>
<dbReference type="Pfam" id="PF00430">
    <property type="entry name" value="ATP-synt_B"/>
    <property type="match status" value="1"/>
</dbReference>
<reference evidence="14 15" key="1">
    <citation type="submission" date="2016-10" db="EMBL/GenBank/DDBJ databases">
        <authorList>
            <person name="de Groot N.N."/>
        </authorList>
    </citation>
    <scope>NUCLEOTIDE SEQUENCE [LARGE SCALE GENOMIC DNA]</scope>
    <source>
        <strain evidence="14 15">Z108</strain>
    </source>
</reference>
<dbReference type="GO" id="GO:0045259">
    <property type="term" value="C:proton-transporting ATP synthase complex"/>
    <property type="evidence" value="ECO:0007669"/>
    <property type="project" value="UniProtKB-KW"/>
</dbReference>
<dbReference type="NCBIfam" id="TIGR01144">
    <property type="entry name" value="ATP_synt_b"/>
    <property type="match status" value="1"/>
</dbReference>
<comment type="subunit">
    <text evidence="12">F-type ATPases have 2 components, F(1) - the catalytic core - and F(0) - the membrane proton channel. F(1) has five subunits: alpha(3), beta(3), gamma(1), delta(1), epsilon(1). F(0) has three main subunits: a(1), b(2) and c(10-14). The alpha and beta chains form an alternating ring which encloses part of the gamma chain. F(1) is attached to F(0) by a central stalk formed by the gamma and epsilon chains, while a peripheral stalk is formed by the delta and b chains.</text>
</comment>
<comment type="subcellular location">
    <subcellularLocation>
        <location evidence="12">Cell membrane</location>
        <topology evidence="12">Single-pass membrane protein</topology>
    </subcellularLocation>
    <subcellularLocation>
        <location evidence="11">Endomembrane system</location>
        <topology evidence="11">Single-pass membrane protein</topology>
    </subcellularLocation>
</comment>
<keyword evidence="3 12" id="KW-0138">CF(0)</keyword>
<keyword evidence="7 12" id="KW-0406">Ion transport</keyword>
<dbReference type="GO" id="GO:0005886">
    <property type="term" value="C:plasma membrane"/>
    <property type="evidence" value="ECO:0007669"/>
    <property type="project" value="UniProtKB-SubCell"/>
</dbReference>
<evidence type="ECO:0000256" key="4">
    <source>
        <dbReference type="ARBA" id="ARBA00022692"/>
    </source>
</evidence>
<evidence type="ECO:0000256" key="8">
    <source>
        <dbReference type="ARBA" id="ARBA00023136"/>
    </source>
</evidence>
<keyword evidence="6 12" id="KW-1133">Transmembrane helix</keyword>
<dbReference type="OrthoDB" id="5518984at2"/>